<keyword evidence="2" id="KW-0472">Membrane</keyword>
<comment type="subcellular location">
    <subcellularLocation>
        <location evidence="1">Cell outer membrane</location>
    </subcellularLocation>
</comment>
<sequence length="286" mass="31730">MPLESSNVDLSLEWYFDEASYISTGFFQKNVAKFIGSKQVDSGHFGILDVTGGARAKAAAQAVIDGGWALDDSSLYNMMVLLEHPEVFPNGAADYDGSDAQAAQLAETPGWDLTAVAGDPEMIFRTNTPDNNKEAKIYGAEFAVQHFFGDTGFGVQANYTLVRGDIKFDNEADPDVSQFALIGLSDTANVVAMYEKDGWQARIAYNWRDEYLAEVNKGSSNNPRYVEAYSQIDLNVSYEVNDDLTVFFEGINLTEENSRSHARNKTQLWYLTELGARYQVGARYSF</sequence>
<evidence type="ECO:0000256" key="2">
    <source>
        <dbReference type="ARBA" id="ARBA00023136"/>
    </source>
</evidence>
<dbReference type="SUPFAM" id="SSF56935">
    <property type="entry name" value="Porins"/>
    <property type="match status" value="1"/>
</dbReference>
<reference evidence="5 6" key="1">
    <citation type="submission" date="2023-01" db="EMBL/GenBank/DDBJ databases">
        <title>Psychrosphaera sp. nov., isolated from marine algae.</title>
        <authorList>
            <person name="Bayburt H."/>
            <person name="Choi B.J."/>
            <person name="Kim J.M."/>
            <person name="Choi D.G."/>
            <person name="Jeon C.O."/>
        </authorList>
    </citation>
    <scope>NUCLEOTIDE SEQUENCE [LARGE SCALE GENOMIC DNA]</scope>
    <source>
        <strain evidence="5 6">G1-22</strain>
    </source>
</reference>
<accession>A0ABT5FIP4</accession>
<evidence type="ECO:0000256" key="1">
    <source>
        <dbReference type="ARBA" id="ARBA00004442"/>
    </source>
</evidence>
<dbReference type="PANTHER" id="PTHR40980:SF3">
    <property type="entry name" value="TONB-DEPENDENT RECEPTOR-LIKE BETA-BARREL DOMAIN-CONTAINING PROTEIN"/>
    <property type="match status" value="1"/>
</dbReference>
<comment type="caution">
    <text evidence="5">The sequence shown here is derived from an EMBL/GenBank/DDBJ whole genome shotgun (WGS) entry which is preliminary data.</text>
</comment>
<proteinExistence type="predicted"/>
<protein>
    <submittedName>
        <fullName evidence="5">TonB-dependent receptor</fullName>
    </submittedName>
</protein>
<evidence type="ECO:0000313" key="5">
    <source>
        <dbReference type="EMBL" id="MDC2891067.1"/>
    </source>
</evidence>
<gene>
    <name evidence="5" type="ORF">PN838_22925</name>
</gene>
<dbReference type="InterPro" id="IPR000531">
    <property type="entry name" value="Beta-barrel_TonB"/>
</dbReference>
<keyword evidence="5" id="KW-0675">Receptor</keyword>
<dbReference type="PANTHER" id="PTHR40980">
    <property type="entry name" value="PLUG DOMAIN-CONTAINING PROTEIN"/>
    <property type="match status" value="1"/>
</dbReference>
<evidence type="ECO:0000313" key="6">
    <source>
        <dbReference type="Proteomes" id="UP001528411"/>
    </source>
</evidence>
<feature type="domain" description="TonB-dependent receptor-like beta-barrel" evidence="4">
    <location>
        <begin position="2"/>
        <end position="253"/>
    </location>
</feature>
<name>A0ABT5FIP4_9GAMM</name>
<dbReference type="InterPro" id="IPR036942">
    <property type="entry name" value="Beta-barrel_TonB_sf"/>
</dbReference>
<organism evidence="5 6">
    <name type="scientific">Psychrosphaera algicola</name>
    <dbReference type="NCBI Taxonomy" id="3023714"/>
    <lineage>
        <taxon>Bacteria</taxon>
        <taxon>Pseudomonadati</taxon>
        <taxon>Pseudomonadota</taxon>
        <taxon>Gammaproteobacteria</taxon>
        <taxon>Alteromonadales</taxon>
        <taxon>Pseudoalteromonadaceae</taxon>
        <taxon>Psychrosphaera</taxon>
    </lineage>
</organism>
<dbReference type="Pfam" id="PF00593">
    <property type="entry name" value="TonB_dep_Rec_b-barrel"/>
    <property type="match status" value="1"/>
</dbReference>
<evidence type="ECO:0000259" key="4">
    <source>
        <dbReference type="Pfam" id="PF00593"/>
    </source>
</evidence>
<dbReference type="RefSeq" id="WP_272182108.1">
    <property type="nucleotide sequence ID" value="NZ_JAQOMS010000002.1"/>
</dbReference>
<dbReference type="Proteomes" id="UP001528411">
    <property type="component" value="Unassembled WGS sequence"/>
</dbReference>
<evidence type="ECO:0000256" key="3">
    <source>
        <dbReference type="ARBA" id="ARBA00023237"/>
    </source>
</evidence>
<keyword evidence="6" id="KW-1185">Reference proteome</keyword>
<dbReference type="EMBL" id="JAQOMS010000002">
    <property type="protein sequence ID" value="MDC2891067.1"/>
    <property type="molecule type" value="Genomic_DNA"/>
</dbReference>
<keyword evidence="3" id="KW-0998">Cell outer membrane</keyword>
<dbReference type="Gene3D" id="2.40.170.20">
    <property type="entry name" value="TonB-dependent receptor, beta-barrel domain"/>
    <property type="match status" value="1"/>
</dbReference>